<keyword evidence="1" id="KW-0812">Transmembrane</keyword>
<proteinExistence type="predicted"/>
<dbReference type="AlphaFoldDB" id="A0A1H0V359"/>
<evidence type="ECO:0000256" key="1">
    <source>
        <dbReference type="SAM" id="Phobius"/>
    </source>
</evidence>
<gene>
    <name evidence="2" type="ORF">SAMN05216366_1447</name>
</gene>
<feature type="transmembrane region" description="Helical" evidence="1">
    <location>
        <begin position="324"/>
        <end position="342"/>
    </location>
</feature>
<protein>
    <recommendedName>
        <fullName evidence="4">DUF4153 domain-containing protein</fullName>
    </recommendedName>
</protein>
<dbReference type="Proteomes" id="UP000182412">
    <property type="component" value="Unassembled WGS sequence"/>
</dbReference>
<dbReference type="InterPro" id="IPR025291">
    <property type="entry name" value="DUF4153"/>
</dbReference>
<dbReference type="OrthoDB" id="1633591at2"/>
<feature type="transmembrane region" description="Helical" evidence="1">
    <location>
        <begin position="61"/>
        <end position="81"/>
    </location>
</feature>
<name>A0A1H0V359_SELRU</name>
<feature type="transmembrane region" description="Helical" evidence="1">
    <location>
        <begin position="122"/>
        <end position="140"/>
    </location>
</feature>
<feature type="transmembrane region" description="Helical" evidence="1">
    <location>
        <begin position="35"/>
        <end position="55"/>
    </location>
</feature>
<dbReference type="Pfam" id="PF13687">
    <property type="entry name" value="DUF4153"/>
    <property type="match status" value="1"/>
</dbReference>
<feature type="transmembrane region" description="Helical" evidence="1">
    <location>
        <begin position="93"/>
        <end position="110"/>
    </location>
</feature>
<feature type="transmembrane region" description="Helical" evidence="1">
    <location>
        <begin position="263"/>
        <end position="280"/>
    </location>
</feature>
<accession>A0A1H0V359</accession>
<evidence type="ECO:0000313" key="3">
    <source>
        <dbReference type="Proteomes" id="UP000182412"/>
    </source>
</evidence>
<feature type="transmembrane region" description="Helical" evidence="1">
    <location>
        <begin position="349"/>
        <end position="368"/>
    </location>
</feature>
<feature type="transmembrane region" description="Helical" evidence="1">
    <location>
        <begin position="161"/>
        <end position="184"/>
    </location>
</feature>
<organism evidence="2 3">
    <name type="scientific">Selenomonas ruminantium</name>
    <dbReference type="NCBI Taxonomy" id="971"/>
    <lineage>
        <taxon>Bacteria</taxon>
        <taxon>Bacillati</taxon>
        <taxon>Bacillota</taxon>
        <taxon>Negativicutes</taxon>
        <taxon>Selenomonadales</taxon>
        <taxon>Selenomonadaceae</taxon>
        <taxon>Selenomonas</taxon>
    </lineage>
</organism>
<feature type="transmembrane region" description="Helical" evidence="1">
    <location>
        <begin position="224"/>
        <end position="248"/>
    </location>
</feature>
<sequence>MGKKSIMNFRYLRENYREILREYGRTLGERFPEAAVLNLLILIYQGGILWAYTVEEFEEDWLFWTARMSVLLLVAVAAELWRERRPEWSPGRYRWKIACLLAVWLIVYEAGRNFFQGFEEAMFYLATPLVWSCLIFYLLLPQAKERQSRQLRSCVSALVSAGGIGMLLSLLVGICLAAVQVLLVEVPTEVDIFLLGVVPFACAVSIALCLLPRAEVATEPAEPILNRIVMGLVLPCYVFLLVILYLYIGKIIWQQSMPVGEMNWYASLALLGYGFFYFFWNDMSKPWFDRFMKWGLVWFLPILLVQLYGVWIRYAAYGLTTLRYLSMLCTGFGVLFLAFRFLRQGIRPLFLVAAVLVAVFSLSPLNVMRVPLHEQQARLIDLLTQEGLYAEGRITMSHRVSPERAQAVKSCVDYICSSGADEREDFCHQVKEIEWKQYLPKKTVTKKSSGMELPPKEKEDRVSFFPSRKGIPLAGYQWAYPVNIKKAVVVIPLEEGERREVDLTDYAARLVAAQSDVPWQAGKFKNCREKRVILDEGYVLDDHSLLYFTELTVILGEDGQMKRINGRGYLLLK</sequence>
<dbReference type="EMBL" id="FNJQ01000044">
    <property type="protein sequence ID" value="SDP72952.1"/>
    <property type="molecule type" value="Genomic_DNA"/>
</dbReference>
<reference evidence="2 3" key="1">
    <citation type="submission" date="2016-10" db="EMBL/GenBank/DDBJ databases">
        <authorList>
            <person name="de Groot N.N."/>
        </authorList>
    </citation>
    <scope>NUCLEOTIDE SEQUENCE [LARGE SCALE GENOMIC DNA]</scope>
    <source>
        <strain evidence="2 3">S137</strain>
    </source>
</reference>
<evidence type="ECO:0008006" key="4">
    <source>
        <dbReference type="Google" id="ProtNLM"/>
    </source>
</evidence>
<feature type="transmembrane region" description="Helical" evidence="1">
    <location>
        <begin position="292"/>
        <end position="312"/>
    </location>
</feature>
<evidence type="ECO:0000313" key="2">
    <source>
        <dbReference type="EMBL" id="SDP72952.1"/>
    </source>
</evidence>
<keyword evidence="1" id="KW-1133">Transmembrane helix</keyword>
<feature type="transmembrane region" description="Helical" evidence="1">
    <location>
        <begin position="190"/>
        <end position="212"/>
    </location>
</feature>
<dbReference type="RefSeq" id="WP_074573438.1">
    <property type="nucleotide sequence ID" value="NZ_FNJQ01000044.1"/>
</dbReference>
<keyword evidence="1" id="KW-0472">Membrane</keyword>